<sequence>MEEYTTYEVTFIATKEKWIFQYRKSDGILHCFINLKGSSFINLLRKQTFPENVQMIEDWAKFKKIVTIELKIDDFSFESFWDKYDLKRKKEQAQKAFEKLDLTSKIKCFSALKHYNEDLKKTGQAKAHLVTWLNQKRYNDEY</sequence>
<protein>
    <submittedName>
        <fullName evidence="1">Uncharacterized protein</fullName>
    </submittedName>
</protein>
<evidence type="ECO:0000313" key="2">
    <source>
        <dbReference type="Proteomes" id="UP000183658"/>
    </source>
</evidence>
<dbReference type="Proteomes" id="UP000183658">
    <property type="component" value="Unassembled WGS sequence"/>
</dbReference>
<dbReference type="OrthoDB" id="1132132at2"/>
<accession>A0A1H9LJF6</accession>
<dbReference type="AlphaFoldDB" id="A0A1H9LJF6"/>
<dbReference type="EMBL" id="FOFZ01000007">
    <property type="protein sequence ID" value="SER11337.1"/>
    <property type="molecule type" value="Genomic_DNA"/>
</dbReference>
<proteinExistence type="predicted"/>
<dbReference type="RefSeq" id="WP_074723437.1">
    <property type="nucleotide sequence ID" value="NZ_CBCRVS010000005.1"/>
</dbReference>
<reference evidence="2" key="1">
    <citation type="submission" date="2016-10" db="EMBL/GenBank/DDBJ databases">
        <authorList>
            <person name="Varghese N."/>
            <person name="Submissions S."/>
        </authorList>
    </citation>
    <scope>NUCLEOTIDE SEQUENCE [LARGE SCALE GENOMIC DNA]</scope>
    <source>
        <strain evidence="2">DSM 15719</strain>
    </source>
</reference>
<organism evidence="1 2">
    <name type="scientific">Flavobacterium frigoris</name>
    <dbReference type="NCBI Taxonomy" id="229204"/>
    <lineage>
        <taxon>Bacteria</taxon>
        <taxon>Pseudomonadati</taxon>
        <taxon>Bacteroidota</taxon>
        <taxon>Flavobacteriia</taxon>
        <taxon>Flavobacteriales</taxon>
        <taxon>Flavobacteriaceae</taxon>
        <taxon>Flavobacterium</taxon>
    </lineage>
</organism>
<gene>
    <name evidence="1" type="ORF">SAMN05444355_10747</name>
</gene>
<keyword evidence="2" id="KW-1185">Reference proteome</keyword>
<name>A0A1H9LJF6_FLAFI</name>
<evidence type="ECO:0000313" key="1">
    <source>
        <dbReference type="EMBL" id="SER11337.1"/>
    </source>
</evidence>